<organism evidence="1 2">
    <name type="scientific">Anisodus tanguticus</name>
    <dbReference type="NCBI Taxonomy" id="243964"/>
    <lineage>
        <taxon>Eukaryota</taxon>
        <taxon>Viridiplantae</taxon>
        <taxon>Streptophyta</taxon>
        <taxon>Embryophyta</taxon>
        <taxon>Tracheophyta</taxon>
        <taxon>Spermatophyta</taxon>
        <taxon>Magnoliopsida</taxon>
        <taxon>eudicotyledons</taxon>
        <taxon>Gunneridae</taxon>
        <taxon>Pentapetalae</taxon>
        <taxon>asterids</taxon>
        <taxon>lamiids</taxon>
        <taxon>Solanales</taxon>
        <taxon>Solanaceae</taxon>
        <taxon>Solanoideae</taxon>
        <taxon>Hyoscyameae</taxon>
        <taxon>Anisodus</taxon>
    </lineage>
</organism>
<proteinExistence type="predicted"/>
<evidence type="ECO:0000313" key="2">
    <source>
        <dbReference type="Proteomes" id="UP001291623"/>
    </source>
</evidence>
<dbReference type="EMBL" id="JAVYJV010000011">
    <property type="protein sequence ID" value="KAK4358652.1"/>
    <property type="molecule type" value="Genomic_DNA"/>
</dbReference>
<dbReference type="AlphaFoldDB" id="A0AAE1RX28"/>
<keyword evidence="2" id="KW-1185">Reference proteome</keyword>
<sequence>MSSCKSTSTPVDTKPKLGVAAGSPYKDPTHYRSLVGALQYLTFTRSDITYVVHQVRLFMHDLRVEHMNALKRIIRYIQGTLDYGLHLYPSSTSTLVSYTDADWGSCPDTRRTTSGYLHVSW</sequence>
<evidence type="ECO:0008006" key="3">
    <source>
        <dbReference type="Google" id="ProtNLM"/>
    </source>
</evidence>
<dbReference type="Proteomes" id="UP001291623">
    <property type="component" value="Unassembled WGS sequence"/>
</dbReference>
<comment type="caution">
    <text evidence="1">The sequence shown here is derived from an EMBL/GenBank/DDBJ whole genome shotgun (WGS) entry which is preliminary data.</text>
</comment>
<protein>
    <recommendedName>
        <fullName evidence="3">Mitochondrial protein</fullName>
    </recommendedName>
</protein>
<accession>A0AAE1RX28</accession>
<reference evidence="1" key="1">
    <citation type="submission" date="2023-12" db="EMBL/GenBank/DDBJ databases">
        <title>Genome assembly of Anisodus tanguticus.</title>
        <authorList>
            <person name="Wang Y.-J."/>
        </authorList>
    </citation>
    <scope>NUCLEOTIDE SEQUENCE</scope>
    <source>
        <strain evidence="1">KB-2021</strain>
        <tissue evidence="1">Leaf</tissue>
    </source>
</reference>
<evidence type="ECO:0000313" key="1">
    <source>
        <dbReference type="EMBL" id="KAK4358652.1"/>
    </source>
</evidence>
<name>A0AAE1RX28_9SOLA</name>
<dbReference type="PANTHER" id="PTHR11439">
    <property type="entry name" value="GAG-POL-RELATED RETROTRANSPOSON"/>
    <property type="match status" value="1"/>
</dbReference>
<gene>
    <name evidence="1" type="ORF">RND71_020881</name>
</gene>
<dbReference type="PANTHER" id="PTHR11439:SF524">
    <property type="entry name" value="RNA-DIRECTED DNA POLYMERASE, PROTEIN KINASE RLK-PELLE-DLSV FAMILY"/>
    <property type="match status" value="1"/>
</dbReference>